<dbReference type="PROSITE" id="PS50893">
    <property type="entry name" value="ABC_TRANSPORTER_2"/>
    <property type="match status" value="2"/>
</dbReference>
<feature type="domain" description="ABC transporter" evidence="11">
    <location>
        <begin position="59"/>
        <end position="303"/>
    </location>
</feature>
<dbReference type="InterPro" id="IPR034001">
    <property type="entry name" value="ABCG_PDR_1"/>
</dbReference>
<feature type="compositionally biased region" description="Basic and acidic residues" evidence="9">
    <location>
        <begin position="699"/>
        <end position="716"/>
    </location>
</feature>
<dbReference type="InterPro" id="IPR043926">
    <property type="entry name" value="ABCG_dom"/>
</dbReference>
<dbReference type="CDD" id="cd03233">
    <property type="entry name" value="ABCG_PDR_domain1"/>
    <property type="match status" value="1"/>
</dbReference>
<evidence type="ECO:0000313" key="13">
    <source>
        <dbReference type="Proteomes" id="UP000277212"/>
    </source>
</evidence>
<feature type="region of interest" description="Disordered" evidence="9">
    <location>
        <begin position="698"/>
        <end position="730"/>
    </location>
</feature>
<feature type="transmembrane region" description="Helical" evidence="10">
    <location>
        <begin position="1149"/>
        <end position="1182"/>
    </location>
</feature>
<sequence>MAYNNLLSPPAPTSSPEKPPRDKTLPPRELGITWKNLTVQVACADAAVHENVLSQLNPIRALQRLRRRPTSRTILDNSHGCVKPGEMLLVLGRPGSGCSTLLNVLANQRNGYSSVSGDVHYGSMDATEAKRYRGQIILSSEDEIFFPSLTVGQTMDFAVSLKSPNQHASTKPLQYNARSLLNAVGIDHTINTKIGNEYIRGVSGGERRRVSIAECLTTQGSIYCWDNSTRGLDASTALEYVKTIRHLTDHAGLSSIMTLYQAGNDIYHLFDKVLILEQGHQIFYGPSKEARPFVENLGFQCREGTNIADFLTGITIDTERIIRPGFELSFPRTAEAIRDKYEESKIFSEAAAEYEYPSTVEAREWTRQFQATIQGEKDVRLPEKSPLTVEFFSQVHACIVRQYQVILGDKLTFWTKQATVLVQALVAGSLFYDAPSTSAGISPRSSAIFFAIMFNTLLAMSEVTDSFSGRPVLAKHRSFALLHPATFCFAQIVSDVPIVLFQISVFSLVLYFMVGLTLSAKSFFIFWAILVSTTMCMTALFRAIGAAFTTFDKATKVSGLAIIASVLYTGFMIPKPDMHPWFVWIYWINPLAYAFNALISNEFSGKTIQCVGVNLLPIGPGYNSSSVMGHQSCAGISGAVPGQTFVTGDSYLESFSYSRSDLWRNFGIIWAWWALFVVITVVSTSRWKFSSQSTSKLVTPREKKRESREPTPRSSDEESQISGGDTVGGESRQYQVTDAALIRNTSIFTWKDISYVVKTAEGDRKLLDEVYGWVKPGMLGALMGASGAGKTTLLDVLAQRKTEGSIMGSIMVDGRPLPISFQRSAGYCEQFDAHEPYATVREALEFSALLRQGRHVSQEDKLKYVDEIISLLELDDLADALIGTVGEGLSVEQRKRVTIGVELVSKPSILLFLDEPTSGLDGQSAFNIVRFLRRLADLGQAILVTIHQPSAQLLTQFDTLLLLARGGRMAYFGDIGDNADVVKAYFDRNGAPCPSQANPAEHIIDVISSKESERNWAEVWRNSPEHHAAVDQLNLILSDAASKPPATTDDGYEFAQPLWTQIKLVTKHMNIALFRNTEYINNKLILHIFCGLYNGISFWQLGDSMDDLQLRIFTIFNFIFVAPGVINQLQPIFIERRNLFEARESKSKAYSWIAFVSGLIISETPYLIICGILYFCCWYYTVGFPIAAERAGSTLFVMLMYEFLYTGIGQFIAAYAPNPVFASLINPFVLGVLIMFCGVLVSYEQITSFWRYWLYWLNPFSYIMGSLITFSSWDLEIHCSDDEYAVFSPPDVTSCGEYLSSYLTMGGVAGNLTNPDDMATCLVCPYRNSNDYFWALNLKEYYYGWRDAGIVALFVLSSYCLVFLLMKLRTKASKTAK</sequence>
<reference evidence="12 13" key="1">
    <citation type="submission" date="2017-06" db="EMBL/GenBank/DDBJ databases">
        <title>Comparative genomic analysis of Ambrosia Fusariam Clade fungi.</title>
        <authorList>
            <person name="Stajich J.E."/>
            <person name="Carrillo J."/>
            <person name="Kijimoto T."/>
            <person name="Eskalen A."/>
            <person name="O'Donnell K."/>
            <person name="Kasson M."/>
        </authorList>
    </citation>
    <scope>NUCLEOTIDE SEQUENCE [LARGE SCALE GENOMIC DNA]</scope>
    <source>
        <strain evidence="12">UCR3666</strain>
    </source>
</reference>
<keyword evidence="13" id="KW-1185">Reference proteome</keyword>
<dbReference type="EMBL" id="NKUJ01000038">
    <property type="protein sequence ID" value="RMJ17084.1"/>
    <property type="molecule type" value="Genomic_DNA"/>
</dbReference>
<feature type="transmembrane region" description="Helical" evidence="10">
    <location>
        <begin position="524"/>
        <end position="545"/>
    </location>
</feature>
<feature type="transmembrane region" description="Helical" evidence="10">
    <location>
        <begin position="1194"/>
        <end position="1215"/>
    </location>
</feature>
<keyword evidence="6" id="KW-0067">ATP-binding</keyword>
<dbReference type="Pfam" id="PF00005">
    <property type="entry name" value="ABC_tran"/>
    <property type="match status" value="2"/>
</dbReference>
<dbReference type="GO" id="GO:0005524">
    <property type="term" value="F:ATP binding"/>
    <property type="evidence" value="ECO:0007669"/>
    <property type="project" value="UniProtKB-KW"/>
</dbReference>
<dbReference type="SMART" id="SM00382">
    <property type="entry name" value="AAA"/>
    <property type="match status" value="2"/>
</dbReference>
<comment type="subcellular location">
    <subcellularLocation>
        <location evidence="1">Membrane</location>
        <topology evidence="1">Multi-pass membrane protein</topology>
    </subcellularLocation>
</comment>
<dbReference type="Proteomes" id="UP000277212">
    <property type="component" value="Unassembled WGS sequence"/>
</dbReference>
<accession>A0A3M2SHS3</accession>
<feature type="transmembrane region" description="Helical" evidence="10">
    <location>
        <begin position="666"/>
        <end position="687"/>
    </location>
</feature>
<gene>
    <name evidence="12" type="ORF">CDV36_003277</name>
</gene>
<organism evidence="12 13">
    <name type="scientific">Fusarium kuroshium</name>
    <dbReference type="NCBI Taxonomy" id="2010991"/>
    <lineage>
        <taxon>Eukaryota</taxon>
        <taxon>Fungi</taxon>
        <taxon>Dikarya</taxon>
        <taxon>Ascomycota</taxon>
        <taxon>Pezizomycotina</taxon>
        <taxon>Sordariomycetes</taxon>
        <taxon>Hypocreomycetidae</taxon>
        <taxon>Hypocreales</taxon>
        <taxon>Nectriaceae</taxon>
        <taxon>Fusarium</taxon>
        <taxon>Fusarium solani species complex</taxon>
    </lineage>
</organism>
<dbReference type="Pfam" id="PF01061">
    <property type="entry name" value="ABC2_membrane"/>
    <property type="match status" value="2"/>
</dbReference>
<feature type="region of interest" description="Disordered" evidence="9">
    <location>
        <begin position="1"/>
        <end position="27"/>
    </location>
</feature>
<keyword evidence="7 10" id="KW-1133">Transmembrane helix</keyword>
<evidence type="ECO:0000256" key="10">
    <source>
        <dbReference type="SAM" id="Phobius"/>
    </source>
</evidence>
<keyword evidence="5" id="KW-0547">Nucleotide-binding</keyword>
<dbReference type="SUPFAM" id="SSF52540">
    <property type="entry name" value="P-loop containing nucleoside triphosphate hydrolases"/>
    <property type="match status" value="2"/>
</dbReference>
<dbReference type="Pfam" id="PF06422">
    <property type="entry name" value="PDR_CDR"/>
    <property type="match status" value="1"/>
</dbReference>
<evidence type="ECO:0000256" key="8">
    <source>
        <dbReference type="ARBA" id="ARBA00023136"/>
    </source>
</evidence>
<dbReference type="PANTHER" id="PTHR19241">
    <property type="entry name" value="ATP-BINDING CASSETTE TRANSPORTER"/>
    <property type="match status" value="1"/>
</dbReference>
<evidence type="ECO:0000259" key="11">
    <source>
        <dbReference type="PROSITE" id="PS50893"/>
    </source>
</evidence>
<dbReference type="STRING" id="2010991.A0A3M2SHS3"/>
<evidence type="ECO:0000256" key="6">
    <source>
        <dbReference type="ARBA" id="ARBA00022840"/>
    </source>
</evidence>
<comment type="similarity">
    <text evidence="2">Belongs to the ABC transporter superfamily. ABCG family. PDR (TC 3.A.1.205) subfamily.</text>
</comment>
<dbReference type="InterPro" id="IPR027417">
    <property type="entry name" value="P-loop_NTPase"/>
</dbReference>
<feature type="transmembrane region" description="Helical" evidence="10">
    <location>
        <begin position="1221"/>
        <end position="1241"/>
    </location>
</feature>
<feature type="transmembrane region" description="Helical" evidence="10">
    <location>
        <begin position="581"/>
        <end position="599"/>
    </location>
</feature>
<evidence type="ECO:0000256" key="7">
    <source>
        <dbReference type="ARBA" id="ARBA00022989"/>
    </source>
</evidence>
<dbReference type="OrthoDB" id="245989at2759"/>
<dbReference type="InterPro" id="IPR017871">
    <property type="entry name" value="ABC_transporter-like_CS"/>
</dbReference>
<keyword evidence="4 10" id="KW-0812">Transmembrane</keyword>
<evidence type="ECO:0000256" key="5">
    <source>
        <dbReference type="ARBA" id="ARBA00022741"/>
    </source>
</evidence>
<comment type="caution">
    <text evidence="12">The sequence shown here is derived from an EMBL/GenBank/DDBJ whole genome shotgun (WGS) entry which is preliminary data.</text>
</comment>
<protein>
    <recommendedName>
        <fullName evidence="11">ABC transporter domain-containing protein</fullName>
    </recommendedName>
</protein>
<dbReference type="InterPro" id="IPR003439">
    <property type="entry name" value="ABC_transporter-like_ATP-bd"/>
</dbReference>
<evidence type="ECO:0000256" key="4">
    <source>
        <dbReference type="ARBA" id="ARBA00022692"/>
    </source>
</evidence>
<feature type="domain" description="ABC transporter" evidence="11">
    <location>
        <begin position="748"/>
        <end position="991"/>
    </location>
</feature>
<evidence type="ECO:0000256" key="9">
    <source>
        <dbReference type="SAM" id="MobiDB-lite"/>
    </source>
</evidence>
<keyword evidence="3" id="KW-0813">Transport</keyword>
<dbReference type="Pfam" id="PF19055">
    <property type="entry name" value="ABC2_membrane_7"/>
    <property type="match status" value="1"/>
</dbReference>
<evidence type="ECO:0000313" key="12">
    <source>
        <dbReference type="EMBL" id="RMJ17084.1"/>
    </source>
</evidence>
<evidence type="ECO:0000256" key="3">
    <source>
        <dbReference type="ARBA" id="ARBA00022448"/>
    </source>
</evidence>
<dbReference type="GO" id="GO:0140359">
    <property type="term" value="F:ABC-type transporter activity"/>
    <property type="evidence" value="ECO:0007669"/>
    <property type="project" value="InterPro"/>
</dbReference>
<proteinExistence type="inferred from homology"/>
<evidence type="ECO:0000256" key="1">
    <source>
        <dbReference type="ARBA" id="ARBA00004141"/>
    </source>
</evidence>
<feature type="transmembrane region" description="Helical" evidence="10">
    <location>
        <begin position="1348"/>
        <end position="1368"/>
    </location>
</feature>
<feature type="transmembrane region" description="Helical" evidence="10">
    <location>
        <begin position="1253"/>
        <end position="1273"/>
    </location>
</feature>
<dbReference type="InterPro" id="IPR003593">
    <property type="entry name" value="AAA+_ATPase"/>
</dbReference>
<dbReference type="InterPro" id="IPR010929">
    <property type="entry name" value="PDR_CDR_ABC"/>
</dbReference>
<dbReference type="CDD" id="cd03232">
    <property type="entry name" value="ABCG_PDR_domain2"/>
    <property type="match status" value="1"/>
</dbReference>
<dbReference type="Gene3D" id="3.40.50.300">
    <property type="entry name" value="P-loop containing nucleotide triphosphate hydrolases"/>
    <property type="match status" value="2"/>
</dbReference>
<dbReference type="InterPro" id="IPR034003">
    <property type="entry name" value="ABCG_PDR_2"/>
</dbReference>
<dbReference type="PROSITE" id="PS00211">
    <property type="entry name" value="ABC_TRANSPORTER_1"/>
    <property type="match status" value="1"/>
</dbReference>
<dbReference type="GO" id="GO:0016887">
    <property type="term" value="F:ATP hydrolysis activity"/>
    <property type="evidence" value="ECO:0007669"/>
    <property type="project" value="InterPro"/>
</dbReference>
<keyword evidence="8 10" id="KW-0472">Membrane</keyword>
<feature type="transmembrane region" description="Helical" evidence="10">
    <location>
        <begin position="479"/>
        <end position="512"/>
    </location>
</feature>
<dbReference type="GO" id="GO:0016020">
    <property type="term" value="C:membrane"/>
    <property type="evidence" value="ECO:0007669"/>
    <property type="project" value="UniProtKB-SubCell"/>
</dbReference>
<dbReference type="InterPro" id="IPR013525">
    <property type="entry name" value="ABC2_TM"/>
</dbReference>
<evidence type="ECO:0000256" key="2">
    <source>
        <dbReference type="ARBA" id="ARBA00006012"/>
    </source>
</evidence>
<name>A0A3M2SHS3_9HYPO</name>
<dbReference type="FunFam" id="3.40.50.300:FF:000054">
    <property type="entry name" value="ABC multidrug transporter atrF"/>
    <property type="match status" value="1"/>
</dbReference>